<dbReference type="Ensembl" id="ENSOART00020066409.1">
    <property type="protein sequence ID" value="ENSOARP00020053679.1"/>
    <property type="gene ID" value="ENSOARG00020026009.2"/>
</dbReference>
<name>A0AC11E6D8_SHEEP</name>
<proteinExistence type="predicted"/>
<evidence type="ECO:0000313" key="1">
    <source>
        <dbReference type="Ensembl" id="ENSOARP00020053679.1"/>
    </source>
</evidence>
<organism evidence="1">
    <name type="scientific">Ovis aries</name>
    <name type="common">Sheep</name>
    <dbReference type="NCBI Taxonomy" id="9940"/>
    <lineage>
        <taxon>Eukaryota</taxon>
        <taxon>Metazoa</taxon>
        <taxon>Chordata</taxon>
        <taxon>Craniata</taxon>
        <taxon>Vertebrata</taxon>
        <taxon>Euteleostomi</taxon>
        <taxon>Mammalia</taxon>
        <taxon>Eutheria</taxon>
        <taxon>Laurasiatheria</taxon>
        <taxon>Artiodactyla</taxon>
        <taxon>Ruminantia</taxon>
        <taxon>Pecora</taxon>
        <taxon>Bovidae</taxon>
        <taxon>Caprinae</taxon>
        <taxon>Ovis</taxon>
    </lineage>
</organism>
<gene>
    <name evidence="1" type="primary">ZMPSTE24</name>
</gene>
<reference evidence="1" key="1">
    <citation type="submission" date="2020-11" db="EMBL/GenBank/DDBJ databases">
        <authorList>
            <person name="Davenport K.M."/>
            <person name="Bickhart D.M."/>
            <person name="Smith T.P.L."/>
            <person name="Murdoch B.M."/>
            <person name="Rosen B.D."/>
        </authorList>
    </citation>
    <scope>NUCLEOTIDE SEQUENCE [LARGE SCALE GENOMIC DNA]</scope>
    <source>
        <strain evidence="1">OAR_USU_Benz2616</strain>
    </source>
</reference>
<reference evidence="1" key="2">
    <citation type="submission" date="2025-08" db="UniProtKB">
        <authorList>
            <consortium name="Ensembl"/>
        </authorList>
    </citation>
    <scope>IDENTIFICATION</scope>
</reference>
<sequence>MGMWALLDAMWEMPAEKRIFGAVLLFSWTVYLWETFLAQRQRRVYKTTTHVPLELGQIMDSETFEKSRLYQLDKSTFSFWSGLYSEVEGTFLILVLRWSRRRISNRFPDDADAVPKTIFETCGIISIPCILVKLQKMGPSLVVQWLRIRLALQGM</sequence>
<accession>A0AC11E6D8</accession>
<protein>
    <submittedName>
        <fullName evidence="1">Zinc metallopeptidase STE24</fullName>
    </submittedName>
</protein>
<reference evidence="1" key="3">
    <citation type="submission" date="2025-09" db="UniProtKB">
        <authorList>
            <consortium name="Ensembl"/>
        </authorList>
    </citation>
    <scope>IDENTIFICATION</scope>
</reference>